<dbReference type="SUPFAM" id="SSF56112">
    <property type="entry name" value="Protein kinase-like (PK-like)"/>
    <property type="match status" value="1"/>
</dbReference>
<evidence type="ECO:0000313" key="2">
    <source>
        <dbReference type="Proteomes" id="UP000865968"/>
    </source>
</evidence>
<dbReference type="CDD" id="cd05151">
    <property type="entry name" value="ChoK-like"/>
    <property type="match status" value="1"/>
</dbReference>
<dbReference type="InterPro" id="IPR011009">
    <property type="entry name" value="Kinase-like_dom_sf"/>
</dbReference>
<dbReference type="Gene3D" id="3.30.200.20">
    <property type="entry name" value="Phosphorylase Kinase, domain 1"/>
    <property type="match status" value="1"/>
</dbReference>
<organism evidence="1 2">
    <name type="scientific">Morganella morganii</name>
    <name type="common">Proteus morganii</name>
    <dbReference type="NCBI Taxonomy" id="582"/>
    <lineage>
        <taxon>Bacteria</taxon>
        <taxon>Pseudomonadati</taxon>
        <taxon>Pseudomonadota</taxon>
        <taxon>Gammaproteobacteria</taxon>
        <taxon>Enterobacterales</taxon>
        <taxon>Morganellaceae</taxon>
        <taxon>Morganella</taxon>
    </lineage>
</organism>
<dbReference type="Gene3D" id="3.90.1200.10">
    <property type="match status" value="1"/>
</dbReference>
<dbReference type="GO" id="GO:0004305">
    <property type="term" value="F:ethanolamine kinase activity"/>
    <property type="evidence" value="ECO:0007669"/>
    <property type="project" value="TreeGrafter"/>
</dbReference>
<dbReference type="GO" id="GO:0006646">
    <property type="term" value="P:phosphatidylethanolamine biosynthetic process"/>
    <property type="evidence" value="ECO:0007669"/>
    <property type="project" value="TreeGrafter"/>
</dbReference>
<reference evidence="1" key="2">
    <citation type="submission" date="2020-10" db="EMBL/GenBank/DDBJ databases">
        <authorList>
            <consortium name="NCBI Pathogen Detection Project"/>
        </authorList>
    </citation>
    <scope>NUCLEOTIDE SEQUENCE</scope>
    <source>
        <strain evidence="1">Morganella morganii ARLG-3209</strain>
    </source>
</reference>
<gene>
    <name evidence="1" type="ORF">I8608_002865</name>
</gene>
<dbReference type="RefSeq" id="WP_349467301.1">
    <property type="nucleotide sequence ID" value="NZ_JBEEWI010000010.1"/>
</dbReference>
<dbReference type="AlphaFoldDB" id="A0AAN5MGN5"/>
<reference evidence="1" key="1">
    <citation type="journal article" date="2018" name="Genome Biol.">
        <title>SKESA: strategic k-mer extension for scrupulous assemblies.</title>
        <authorList>
            <person name="Souvorov A."/>
            <person name="Agarwala R."/>
            <person name="Lipman D.J."/>
        </authorList>
    </citation>
    <scope>NUCLEOTIDE SEQUENCE</scope>
    <source>
        <strain evidence="1">Morganella morganii ARLG-3209</strain>
    </source>
</reference>
<accession>A0AAN5MGN5</accession>
<evidence type="ECO:0000313" key="1">
    <source>
        <dbReference type="EMBL" id="HAT3809985.1"/>
    </source>
</evidence>
<dbReference type="GO" id="GO:0005737">
    <property type="term" value="C:cytoplasm"/>
    <property type="evidence" value="ECO:0007669"/>
    <property type="project" value="TreeGrafter"/>
</dbReference>
<sequence>MADDIHTTIADIVHSAIDEPPVKIEKIGGMTNTNYYCETQNTKTVVRLPGENTNILINRGNEKANCELATELGINPKLYYYNTNNGIKVTEYINNAVTLTPKIINKDVNLKNTALLLRTLHQSKITFENHFNVFEEYKRYLSDLNKNQINYPDFTETESYFLYFEERLNKLGLHICPCHNDPVPENFIYNENGYYLIDWEYSGMNDNIWDIAALCEESHLSDSDENIFLNYYLNEYSSESETIKEKILIYKACQNFLWSIWTLIKEKNENLFGTYGIDRYKKCQKQMNLHRKKYAITE</sequence>
<protein>
    <submittedName>
        <fullName evidence="1">Phosphotransferase</fullName>
    </submittedName>
</protein>
<dbReference type="Proteomes" id="UP000865968">
    <property type="component" value="Unassembled WGS sequence"/>
</dbReference>
<dbReference type="PANTHER" id="PTHR22603:SF66">
    <property type="entry name" value="ETHANOLAMINE KINASE"/>
    <property type="match status" value="1"/>
</dbReference>
<dbReference type="Pfam" id="PF01633">
    <property type="entry name" value="Choline_kinase"/>
    <property type="match status" value="1"/>
</dbReference>
<proteinExistence type="predicted"/>
<dbReference type="EMBL" id="DACSWI010000009">
    <property type="protein sequence ID" value="HAT3809985.1"/>
    <property type="molecule type" value="Genomic_DNA"/>
</dbReference>
<comment type="caution">
    <text evidence="1">The sequence shown here is derived from an EMBL/GenBank/DDBJ whole genome shotgun (WGS) entry which is preliminary data.</text>
</comment>
<name>A0AAN5MGN5_MORMO</name>
<dbReference type="PANTHER" id="PTHR22603">
    <property type="entry name" value="CHOLINE/ETHANOALAMINE KINASE"/>
    <property type="match status" value="1"/>
</dbReference>